<dbReference type="InterPro" id="IPR028992">
    <property type="entry name" value="Hedgehog/Intein_dom"/>
</dbReference>
<evidence type="ECO:0000313" key="2">
    <source>
        <dbReference type="EMBL" id="MDF0599510.1"/>
    </source>
</evidence>
<dbReference type="Proteomes" id="UP001220964">
    <property type="component" value="Unassembled WGS sequence"/>
</dbReference>
<sequence length="167" mass="18317">MNTQLPVGRDRDAPPVAAVPVRWTLPGFAAMTRLSCSFAEVHAGALRARDLVRTRHGEFVPILWVKRFQLDDDFLARRPDAQPIRIRPHALGPGLPDADILLSPGQRLAPVPGRFAQPVRAGDLLDLPGVFRQPETSVCYTLFRLGAPAEIRAAGLYFQVGRAVTAH</sequence>
<feature type="domain" description="Hedgehog/Intein (Hint)" evidence="1">
    <location>
        <begin position="26"/>
        <end position="156"/>
    </location>
</feature>
<reference evidence="2" key="1">
    <citation type="submission" date="2023-03" db="EMBL/GenBank/DDBJ databases">
        <title>Multiphase analysis and comparison of six strains from genera Psychromarinibacter, Lutimaribacter, and Maritimibacter, including a novel species: Psychromarinibacter sediminicola sp. nov.</title>
        <authorList>
            <person name="Wang Y.-H."/>
            <person name="Ye M.-Q."/>
            <person name="Du Z.-J."/>
        </authorList>
    </citation>
    <scope>NUCLEOTIDE SEQUENCE</scope>
    <source>
        <strain evidence="2">C21-152</strain>
    </source>
</reference>
<evidence type="ECO:0000259" key="1">
    <source>
        <dbReference type="Pfam" id="PF13403"/>
    </source>
</evidence>
<dbReference type="EMBL" id="JARGYC010000003">
    <property type="protein sequence ID" value="MDF0599510.1"/>
    <property type="molecule type" value="Genomic_DNA"/>
</dbReference>
<gene>
    <name evidence="2" type="ORF">P1J78_02090</name>
</gene>
<dbReference type="AlphaFoldDB" id="A0AAE3T6P2"/>
<protein>
    <submittedName>
        <fullName evidence="2">Hint domain-containing protein</fullName>
    </submittedName>
</protein>
<dbReference type="RefSeq" id="WP_275565654.1">
    <property type="nucleotide sequence ID" value="NZ_JARGYC010000003.1"/>
</dbReference>
<dbReference type="Pfam" id="PF13403">
    <property type="entry name" value="Hint_2"/>
    <property type="match status" value="1"/>
</dbReference>
<comment type="caution">
    <text evidence="2">The sequence shown here is derived from an EMBL/GenBank/DDBJ whole genome shotgun (WGS) entry which is preliminary data.</text>
</comment>
<keyword evidence="3" id="KW-1185">Reference proteome</keyword>
<evidence type="ECO:0000313" key="3">
    <source>
        <dbReference type="Proteomes" id="UP001220964"/>
    </source>
</evidence>
<proteinExistence type="predicted"/>
<organism evidence="2 3">
    <name type="scientific">Psychromarinibacter sediminicola</name>
    <dbReference type="NCBI Taxonomy" id="3033385"/>
    <lineage>
        <taxon>Bacteria</taxon>
        <taxon>Pseudomonadati</taxon>
        <taxon>Pseudomonadota</taxon>
        <taxon>Alphaproteobacteria</taxon>
        <taxon>Rhodobacterales</taxon>
        <taxon>Paracoccaceae</taxon>
        <taxon>Psychromarinibacter</taxon>
    </lineage>
</organism>
<name>A0AAE3T6P2_9RHOB</name>
<accession>A0AAE3T6P2</accession>